<feature type="chain" id="PRO_5039953632" evidence="3">
    <location>
        <begin position="23"/>
        <end position="318"/>
    </location>
</feature>
<dbReference type="AlphaFoldDB" id="A0A9K3PT61"/>
<evidence type="ECO:0000256" key="2">
    <source>
        <dbReference type="ARBA" id="ARBA00022737"/>
    </source>
</evidence>
<dbReference type="EMBL" id="JAGRRH010000014">
    <property type="protein sequence ID" value="KAG7358466.1"/>
    <property type="molecule type" value="Genomic_DNA"/>
</dbReference>
<accession>A0A9K3PT61</accession>
<keyword evidence="5" id="KW-1185">Reference proteome</keyword>
<keyword evidence="2" id="KW-0677">Repeat</keyword>
<proteinExistence type="predicted"/>
<gene>
    <name evidence="4" type="ORF">IV203_015054</name>
</gene>
<dbReference type="PANTHER" id="PTHR48057">
    <property type="entry name" value="LEUCINE-RICH REPEAT SERINE/THREONINE-PROTEIN KINASE 1"/>
    <property type="match status" value="1"/>
</dbReference>
<evidence type="ECO:0000313" key="4">
    <source>
        <dbReference type="EMBL" id="KAG7358466.1"/>
    </source>
</evidence>
<dbReference type="Pfam" id="PF13855">
    <property type="entry name" value="LRR_8"/>
    <property type="match status" value="1"/>
</dbReference>
<keyword evidence="1" id="KW-0433">Leucine-rich repeat</keyword>
<dbReference type="InterPro" id="IPR001611">
    <property type="entry name" value="Leu-rich_rpt"/>
</dbReference>
<sequence length="318" mass="36082">MMTKIILLGILWSAFSISITFAAATKRLYQKYQNLCHDQPTIKARHEKGLQWLFKNIGETQITSRTSPQHEAACWMFRQSSAWNPQRYVMAVIYYATKGGSRWEFSDNWMVASKHECTWYGVKCNLMRQVVELDLGYIEADGLVPREIGLLKNLKDIDLHGNELQGVIPLKIMVGNTKLEYLRLHMNGLFGAIHKEIKNMKGLKELYLFGNYIAGTIPKELASLKQLEIVDLYANQLTGTIPSELAKIPNLKYLDVHDNNLVGTMPKEICAKKLVALIADCHGKKPEVKCDCCTVCCEGMPNMICVDQKTGKRVDRPI</sequence>
<protein>
    <submittedName>
        <fullName evidence="4">Leucine rich repeat LRR-containing protein</fullName>
    </submittedName>
</protein>
<dbReference type="Proteomes" id="UP000693970">
    <property type="component" value="Unassembled WGS sequence"/>
</dbReference>
<comment type="caution">
    <text evidence="4">The sequence shown here is derived from an EMBL/GenBank/DDBJ whole genome shotgun (WGS) entry which is preliminary data.</text>
</comment>
<dbReference type="OrthoDB" id="38061at2759"/>
<reference evidence="4" key="1">
    <citation type="journal article" date="2021" name="Sci. Rep.">
        <title>Diploid genomic architecture of Nitzschia inconspicua, an elite biomass production diatom.</title>
        <authorList>
            <person name="Oliver A."/>
            <person name="Podell S."/>
            <person name="Pinowska A."/>
            <person name="Traller J.C."/>
            <person name="Smith S.R."/>
            <person name="McClure R."/>
            <person name="Beliaev A."/>
            <person name="Bohutskyi P."/>
            <person name="Hill E.A."/>
            <person name="Rabines A."/>
            <person name="Zheng H."/>
            <person name="Allen L.Z."/>
            <person name="Kuo A."/>
            <person name="Grigoriev I.V."/>
            <person name="Allen A.E."/>
            <person name="Hazlebeck D."/>
            <person name="Allen E.E."/>
        </authorList>
    </citation>
    <scope>NUCLEOTIDE SEQUENCE</scope>
    <source>
        <strain evidence="4">Hildebrandi</strain>
    </source>
</reference>
<organism evidence="4 5">
    <name type="scientific">Nitzschia inconspicua</name>
    <dbReference type="NCBI Taxonomy" id="303405"/>
    <lineage>
        <taxon>Eukaryota</taxon>
        <taxon>Sar</taxon>
        <taxon>Stramenopiles</taxon>
        <taxon>Ochrophyta</taxon>
        <taxon>Bacillariophyta</taxon>
        <taxon>Bacillariophyceae</taxon>
        <taxon>Bacillariophycidae</taxon>
        <taxon>Bacillariales</taxon>
        <taxon>Bacillariaceae</taxon>
        <taxon>Nitzschia</taxon>
    </lineage>
</organism>
<dbReference type="FunFam" id="3.80.10.10:FF:000041">
    <property type="entry name" value="LRR receptor-like serine/threonine-protein kinase ERECTA"/>
    <property type="match status" value="1"/>
</dbReference>
<feature type="signal peptide" evidence="3">
    <location>
        <begin position="1"/>
        <end position="22"/>
    </location>
</feature>
<dbReference type="PANTHER" id="PTHR48057:SF7">
    <property type="entry name" value="LEUCINE-RICH REPEAT SERINE_THREONINE-PROTEIN KINASE 1"/>
    <property type="match status" value="1"/>
</dbReference>
<keyword evidence="3" id="KW-0732">Signal</keyword>
<evidence type="ECO:0000256" key="1">
    <source>
        <dbReference type="ARBA" id="ARBA00022614"/>
    </source>
</evidence>
<evidence type="ECO:0000256" key="3">
    <source>
        <dbReference type="SAM" id="SignalP"/>
    </source>
</evidence>
<evidence type="ECO:0000313" key="5">
    <source>
        <dbReference type="Proteomes" id="UP000693970"/>
    </source>
</evidence>
<reference evidence="4" key="2">
    <citation type="submission" date="2021-04" db="EMBL/GenBank/DDBJ databases">
        <authorList>
            <person name="Podell S."/>
        </authorList>
    </citation>
    <scope>NUCLEOTIDE SEQUENCE</scope>
    <source>
        <strain evidence="4">Hildebrandi</strain>
    </source>
</reference>
<name>A0A9K3PT61_9STRA</name>
<dbReference type="InterPro" id="IPR052595">
    <property type="entry name" value="LRRC69/RLP"/>
</dbReference>